<gene>
    <name evidence="8" type="ORF">J5A65_00575</name>
</gene>
<feature type="domain" description="AMP-binding enzyme C-terminal" evidence="7">
    <location>
        <begin position="440"/>
        <end position="513"/>
    </location>
</feature>
<evidence type="ECO:0000256" key="5">
    <source>
        <dbReference type="SAM" id="MobiDB-lite"/>
    </source>
</evidence>
<feature type="region of interest" description="Disordered" evidence="5">
    <location>
        <begin position="524"/>
        <end position="546"/>
    </location>
</feature>
<protein>
    <submittedName>
        <fullName evidence="8">AMP-binding protein</fullName>
    </submittedName>
</protein>
<keyword evidence="3" id="KW-0276">Fatty acid metabolism</keyword>
<dbReference type="PANTHER" id="PTHR43859">
    <property type="entry name" value="ACYL-ACTIVATING ENZYME"/>
    <property type="match status" value="1"/>
</dbReference>
<reference evidence="8 9" key="1">
    <citation type="submission" date="2021-03" db="EMBL/GenBank/DDBJ databases">
        <title>Human Oral Microbial Genomes.</title>
        <authorList>
            <person name="Johnston C.D."/>
            <person name="Chen T."/>
            <person name="Dewhirst F.E."/>
        </authorList>
    </citation>
    <scope>NUCLEOTIDE SEQUENCE [LARGE SCALE GENOMIC DNA]</scope>
    <source>
        <strain evidence="8 9">DSMZ 100122</strain>
    </source>
</reference>
<dbReference type="PROSITE" id="PS00455">
    <property type="entry name" value="AMP_BINDING"/>
    <property type="match status" value="1"/>
</dbReference>
<organism evidence="8 9">
    <name type="scientific">Arachnia rubra</name>
    <dbReference type="NCBI Taxonomy" id="1547448"/>
    <lineage>
        <taxon>Bacteria</taxon>
        <taxon>Bacillati</taxon>
        <taxon>Actinomycetota</taxon>
        <taxon>Actinomycetes</taxon>
        <taxon>Propionibacteriales</taxon>
        <taxon>Propionibacteriaceae</taxon>
        <taxon>Arachnia</taxon>
    </lineage>
</organism>
<dbReference type="Proteomes" id="UP000678513">
    <property type="component" value="Chromosome"/>
</dbReference>
<dbReference type="PANTHER" id="PTHR43859:SF4">
    <property type="entry name" value="BUTANOATE--COA LIGASE AAE1-RELATED"/>
    <property type="match status" value="1"/>
</dbReference>
<keyword evidence="9" id="KW-1185">Reference proteome</keyword>
<dbReference type="InterPro" id="IPR042099">
    <property type="entry name" value="ANL_N_sf"/>
</dbReference>
<evidence type="ECO:0000256" key="1">
    <source>
        <dbReference type="ARBA" id="ARBA00006432"/>
    </source>
</evidence>
<dbReference type="Gene3D" id="3.40.50.12780">
    <property type="entry name" value="N-terminal domain of ligase-like"/>
    <property type="match status" value="1"/>
</dbReference>
<evidence type="ECO:0000256" key="2">
    <source>
        <dbReference type="ARBA" id="ARBA00022598"/>
    </source>
</evidence>
<feature type="compositionally biased region" description="Polar residues" evidence="5">
    <location>
        <begin position="526"/>
        <end position="540"/>
    </location>
</feature>
<dbReference type="InterPro" id="IPR025110">
    <property type="entry name" value="AMP-bd_C"/>
</dbReference>
<evidence type="ECO:0000313" key="8">
    <source>
        <dbReference type="EMBL" id="QUC08286.1"/>
    </source>
</evidence>
<accession>A0ABX7Y5J4</accession>
<evidence type="ECO:0000313" key="9">
    <source>
        <dbReference type="Proteomes" id="UP000678513"/>
    </source>
</evidence>
<keyword evidence="4" id="KW-0443">Lipid metabolism</keyword>
<dbReference type="RefSeq" id="WP_212323969.1">
    <property type="nucleotide sequence ID" value="NZ_AP024463.1"/>
</dbReference>
<feature type="domain" description="AMP-dependent synthetase/ligase" evidence="6">
    <location>
        <begin position="16"/>
        <end position="390"/>
    </location>
</feature>
<evidence type="ECO:0000256" key="3">
    <source>
        <dbReference type="ARBA" id="ARBA00022832"/>
    </source>
</evidence>
<evidence type="ECO:0000259" key="6">
    <source>
        <dbReference type="Pfam" id="PF00501"/>
    </source>
</evidence>
<dbReference type="EMBL" id="CP072384">
    <property type="protein sequence ID" value="QUC08286.1"/>
    <property type="molecule type" value="Genomic_DNA"/>
</dbReference>
<dbReference type="InterPro" id="IPR020845">
    <property type="entry name" value="AMP-binding_CS"/>
</dbReference>
<dbReference type="InterPro" id="IPR045851">
    <property type="entry name" value="AMP-bd_C_sf"/>
</dbReference>
<evidence type="ECO:0000256" key="4">
    <source>
        <dbReference type="ARBA" id="ARBA00023098"/>
    </source>
</evidence>
<sequence length="546" mass="58734">MSPLSTPLSPLAFLARSSTAFRTKLAVVDGDRRWSFEDLATSVQQFAEHLIACGLQPGDRVAMIAPNSAELLIAHFAVPTAGGVLVTLNTRMAPPEILAILEHCEAAYCFVDPAHTSRLPTQLPESLQVFLLPDAQGQVTPSPTPGVRDWGEFTAAALDDITGWPDHSEQDLISINYTSGTTGRPKGVMYNHRGAALNALSQIHHQALDCHSVYLWTLPMFHCNGWCVPWAAVGTGATQVCLRAVTCETVWNLVNREGVTHLCGAPTVLNIIANGVAGRELRHPLTVTTAGAAPTPGIIERLVKLGITVIHVYGLTESYGPYTVCEPQTSWSNLPTHKRARLMARQGVSMLTAEPVRVITTDDSMTDVPADGTTVGEIVLRGNTVTSGYFRDKAATAAAFRGGWFHTGDLAVMHPDGYIEIVDRAKDLIISGGENVSTIEVEQTLAAHPAVDDVAVVGHPDEYWGEIVVAYVVATTSVEAEALRSFARSSLAGFKIPKRIHFVNQLPMTSTGKVMKQNLREHKIDSTTTAPTQSETSNKSVGLKVA</sequence>
<dbReference type="Pfam" id="PF00501">
    <property type="entry name" value="AMP-binding"/>
    <property type="match status" value="1"/>
</dbReference>
<dbReference type="Gene3D" id="3.30.300.30">
    <property type="match status" value="1"/>
</dbReference>
<dbReference type="SUPFAM" id="SSF56801">
    <property type="entry name" value="Acetyl-CoA synthetase-like"/>
    <property type="match status" value="1"/>
</dbReference>
<proteinExistence type="inferred from homology"/>
<dbReference type="InterPro" id="IPR000873">
    <property type="entry name" value="AMP-dep_synth/lig_dom"/>
</dbReference>
<name>A0ABX7Y5J4_9ACTN</name>
<keyword evidence="2" id="KW-0436">Ligase</keyword>
<evidence type="ECO:0000259" key="7">
    <source>
        <dbReference type="Pfam" id="PF13193"/>
    </source>
</evidence>
<dbReference type="Pfam" id="PF13193">
    <property type="entry name" value="AMP-binding_C"/>
    <property type="match status" value="1"/>
</dbReference>
<comment type="similarity">
    <text evidence="1">Belongs to the ATP-dependent AMP-binding enzyme family.</text>
</comment>